<evidence type="ECO:0000313" key="2">
    <source>
        <dbReference type="Proteomes" id="UP000651271"/>
    </source>
</evidence>
<comment type="caution">
    <text evidence="1">The sequence shown here is derived from an EMBL/GenBank/DDBJ whole genome shotgun (WGS) entry which is preliminary data.</text>
</comment>
<protein>
    <submittedName>
        <fullName evidence="1">Uncharacterized protein</fullName>
    </submittedName>
</protein>
<proteinExistence type="predicted"/>
<organism evidence="1 2">
    <name type="scientific">Sphingobacterium litopenaei</name>
    <dbReference type="NCBI Taxonomy" id="2763500"/>
    <lineage>
        <taxon>Bacteria</taxon>
        <taxon>Pseudomonadati</taxon>
        <taxon>Bacteroidota</taxon>
        <taxon>Sphingobacteriia</taxon>
        <taxon>Sphingobacteriales</taxon>
        <taxon>Sphingobacteriaceae</taxon>
        <taxon>Sphingobacterium</taxon>
    </lineage>
</organism>
<reference evidence="1 2" key="1">
    <citation type="submission" date="2020-08" db="EMBL/GenBank/DDBJ databases">
        <title>Sphingobacterium sp. DN04309 isolated from aquaculture water.</title>
        <authorList>
            <person name="Zhang M."/>
        </authorList>
    </citation>
    <scope>NUCLEOTIDE SEQUENCE [LARGE SCALE GENOMIC DNA]</scope>
    <source>
        <strain evidence="1 2">DN04309</strain>
    </source>
</reference>
<keyword evidence="2" id="KW-1185">Reference proteome</keyword>
<dbReference type="Proteomes" id="UP000651271">
    <property type="component" value="Unassembled WGS sequence"/>
</dbReference>
<sequence>MKAKENMIQFLIENNFDFSEFKIIREERKYMLYKVHNMILKVYNKENPIEENDEEVKRELFIEDFQRLKRG</sequence>
<name>A0ABR7YIK0_9SPHI</name>
<gene>
    <name evidence="1" type="ORF">H8B04_16645</name>
</gene>
<dbReference type="RefSeq" id="WP_165290794.1">
    <property type="nucleotide sequence ID" value="NZ_JACOIJ010000065.1"/>
</dbReference>
<accession>A0ABR7YIK0</accession>
<evidence type="ECO:0000313" key="1">
    <source>
        <dbReference type="EMBL" id="MBD1431153.1"/>
    </source>
</evidence>
<dbReference type="EMBL" id="JACOIJ010000065">
    <property type="protein sequence ID" value="MBD1431153.1"/>
    <property type="molecule type" value="Genomic_DNA"/>
</dbReference>